<dbReference type="Gene3D" id="3.30.50.10">
    <property type="entry name" value="Erythroid Transcription Factor GATA-1, subunit A"/>
    <property type="match status" value="1"/>
</dbReference>
<dbReference type="CDD" id="cd00202">
    <property type="entry name" value="ZnF_GATA"/>
    <property type="match status" value="1"/>
</dbReference>
<dbReference type="SMART" id="SM00401">
    <property type="entry name" value="ZnF_GATA"/>
    <property type="match status" value="1"/>
</dbReference>
<dbReference type="Pfam" id="PF00320">
    <property type="entry name" value="GATA"/>
    <property type="match status" value="1"/>
</dbReference>
<dbReference type="PANTHER" id="PTHR46125">
    <property type="entry name" value="GATA TRANSCRIPTION FACTOR 28"/>
    <property type="match status" value="1"/>
</dbReference>
<evidence type="ECO:0000256" key="3">
    <source>
        <dbReference type="ARBA" id="ARBA00023163"/>
    </source>
</evidence>
<dbReference type="InterPro" id="IPR013088">
    <property type="entry name" value="Znf_NHR/GATA"/>
</dbReference>
<sequence>MDPNSKILCMHCGISEKCTPMMRRGPEGPRTLCNACGLMDLSRAATLPAQTSPLNKNEVENHAFIKFILMFLFPT</sequence>
<dbReference type="Proteomes" id="UP000265566">
    <property type="component" value="Chromosome 4"/>
</dbReference>
<reference evidence="5" key="1">
    <citation type="journal article" date="2018" name="Nat. Plants">
        <title>Whole-genome landscape of Medicago truncatula symbiotic genes.</title>
        <authorList>
            <person name="Pecrix Y."/>
            <person name="Gamas P."/>
            <person name="Carrere S."/>
        </authorList>
    </citation>
    <scope>NUCLEOTIDE SEQUENCE</scope>
    <source>
        <tissue evidence="5">Leaves</tissue>
    </source>
</reference>
<dbReference type="PANTHER" id="PTHR46125:SF27">
    <property type="entry name" value="GATA TRANSCRIPTION FACTOR 28"/>
    <property type="match status" value="1"/>
</dbReference>
<keyword evidence="1" id="KW-0805">Transcription regulation</keyword>
<dbReference type="InterPro" id="IPR045280">
    <property type="entry name" value="TIFY-like"/>
</dbReference>
<feature type="domain" description="GATA-type" evidence="4">
    <location>
        <begin position="9"/>
        <end position="36"/>
    </location>
</feature>
<comment type="caution">
    <text evidence="5">The sequence shown here is derived from an EMBL/GenBank/DDBJ whole genome shotgun (WGS) entry which is preliminary data.</text>
</comment>
<dbReference type="GO" id="GO:0043565">
    <property type="term" value="F:sequence-specific DNA binding"/>
    <property type="evidence" value="ECO:0007669"/>
    <property type="project" value="InterPro"/>
</dbReference>
<dbReference type="EMBL" id="PSQE01000004">
    <property type="protein sequence ID" value="RHN58422.1"/>
    <property type="molecule type" value="Genomic_DNA"/>
</dbReference>
<dbReference type="AlphaFoldDB" id="A0A396HYM2"/>
<organism evidence="5">
    <name type="scientific">Medicago truncatula</name>
    <name type="common">Barrel medic</name>
    <name type="synonym">Medicago tribuloides</name>
    <dbReference type="NCBI Taxonomy" id="3880"/>
    <lineage>
        <taxon>Eukaryota</taxon>
        <taxon>Viridiplantae</taxon>
        <taxon>Streptophyta</taxon>
        <taxon>Embryophyta</taxon>
        <taxon>Tracheophyta</taxon>
        <taxon>Spermatophyta</taxon>
        <taxon>Magnoliopsida</taxon>
        <taxon>eudicotyledons</taxon>
        <taxon>Gunneridae</taxon>
        <taxon>Pentapetalae</taxon>
        <taxon>rosids</taxon>
        <taxon>fabids</taxon>
        <taxon>Fabales</taxon>
        <taxon>Fabaceae</taxon>
        <taxon>Papilionoideae</taxon>
        <taxon>50 kb inversion clade</taxon>
        <taxon>NPAAA clade</taxon>
        <taxon>Hologalegina</taxon>
        <taxon>IRL clade</taxon>
        <taxon>Trifolieae</taxon>
        <taxon>Medicago</taxon>
    </lineage>
</organism>
<dbReference type="PROSITE" id="PS00344">
    <property type="entry name" value="GATA_ZN_FINGER_1"/>
    <property type="match status" value="1"/>
</dbReference>
<dbReference type="GO" id="GO:0006355">
    <property type="term" value="P:regulation of DNA-templated transcription"/>
    <property type="evidence" value="ECO:0007669"/>
    <property type="project" value="InterPro"/>
</dbReference>
<protein>
    <submittedName>
        <fullName evidence="5">Putative transcription factor C2C2-GATA family</fullName>
    </submittedName>
</protein>
<accession>A0A396HYM2</accession>
<dbReference type="Gramene" id="rna20332">
    <property type="protein sequence ID" value="RHN58422.1"/>
    <property type="gene ID" value="gene20332"/>
</dbReference>
<gene>
    <name evidence="5" type="ORF">MtrunA17_Chr4g0002251</name>
</gene>
<dbReference type="SUPFAM" id="SSF57716">
    <property type="entry name" value="Glucocorticoid receptor-like (DNA-binding domain)"/>
    <property type="match status" value="1"/>
</dbReference>
<evidence type="ECO:0000256" key="1">
    <source>
        <dbReference type="ARBA" id="ARBA00023015"/>
    </source>
</evidence>
<keyword evidence="3" id="KW-0804">Transcription</keyword>
<evidence type="ECO:0000313" key="5">
    <source>
        <dbReference type="EMBL" id="RHN58422.1"/>
    </source>
</evidence>
<keyword evidence="2" id="KW-0238">DNA-binding</keyword>
<proteinExistence type="predicted"/>
<dbReference type="GO" id="GO:0008270">
    <property type="term" value="F:zinc ion binding"/>
    <property type="evidence" value="ECO:0007669"/>
    <property type="project" value="InterPro"/>
</dbReference>
<dbReference type="InterPro" id="IPR000679">
    <property type="entry name" value="Znf_GATA"/>
</dbReference>
<evidence type="ECO:0000259" key="4">
    <source>
        <dbReference type="PROSITE" id="PS00344"/>
    </source>
</evidence>
<evidence type="ECO:0000256" key="2">
    <source>
        <dbReference type="ARBA" id="ARBA00023125"/>
    </source>
</evidence>
<name>A0A396HYM2_MEDTR</name>